<organism evidence="1 2">
    <name type="scientific">Citrus sinensis</name>
    <name type="common">Sweet orange</name>
    <name type="synonym">Citrus aurantium var. sinensis</name>
    <dbReference type="NCBI Taxonomy" id="2711"/>
    <lineage>
        <taxon>Eukaryota</taxon>
        <taxon>Viridiplantae</taxon>
        <taxon>Streptophyta</taxon>
        <taxon>Embryophyta</taxon>
        <taxon>Tracheophyta</taxon>
        <taxon>Spermatophyta</taxon>
        <taxon>Magnoliopsida</taxon>
        <taxon>eudicotyledons</taxon>
        <taxon>Gunneridae</taxon>
        <taxon>Pentapetalae</taxon>
        <taxon>rosids</taxon>
        <taxon>malvids</taxon>
        <taxon>Sapindales</taxon>
        <taxon>Rutaceae</taxon>
        <taxon>Aurantioideae</taxon>
        <taxon>Citrus</taxon>
    </lineage>
</organism>
<proteinExistence type="predicted"/>
<comment type="caution">
    <text evidence="1">The sequence shown here is derived from an EMBL/GenBank/DDBJ whole genome shotgun (WGS) entry which is preliminary data.</text>
</comment>
<reference evidence="2" key="1">
    <citation type="journal article" date="2023" name="Hortic. Res.">
        <title>A chromosome-level phased genome enabling allele-level studies in sweet orange: a case study on citrus Huanglongbing tolerance.</title>
        <authorList>
            <person name="Wu B."/>
            <person name="Yu Q."/>
            <person name="Deng Z."/>
            <person name="Duan Y."/>
            <person name="Luo F."/>
            <person name="Gmitter F. Jr."/>
        </authorList>
    </citation>
    <scope>NUCLEOTIDE SEQUENCE [LARGE SCALE GENOMIC DNA]</scope>
    <source>
        <strain evidence="2">cv. Valencia</strain>
    </source>
</reference>
<evidence type="ECO:0000313" key="1">
    <source>
        <dbReference type="EMBL" id="KAH9680682.1"/>
    </source>
</evidence>
<gene>
    <name evidence="1" type="ORF">KPL71_026645</name>
</gene>
<name>A0ACB8I0S3_CITSI</name>
<protein>
    <submittedName>
        <fullName evidence="1">Uncharacterized protein</fullName>
    </submittedName>
</protein>
<dbReference type="Proteomes" id="UP000829398">
    <property type="component" value="Chromosome 9"/>
</dbReference>
<accession>A0ACB8I0S3</accession>
<evidence type="ECO:0000313" key="2">
    <source>
        <dbReference type="Proteomes" id="UP000829398"/>
    </source>
</evidence>
<sequence length="959" mass="106566">MSSKCFLLLQYVSLISVILFQLEPTVANSNNIISCLDEEKEALLAFKQGLIDESGILSSWGREDEKRNCCKWRGVRCSNKTGHVLGLDLRALSDSPVDALKGTINPSLLKLQHLTYLDLSWNNFSGSPIPEFIGSLSKLSELALSSAQLAGPIPHQLGNLSRLQVLDLRFNNLFSSGNLDWLSYLSSLRYLDLGDCKLSKFSNWFQVLSNLRSLTTLYLGHCDLPPISTPSLLHLNYSKSLEVIDLSNNYLTNSIYPWLLNVSSNLVDHIDLGSNRLHGSIPVAFGHMASLRYLGLLSNRLREVPKFLGNMSSLKMLVLSYNELRGELSEFIQNVSSGSTKNSSLEWLYLASNEITGTIPNLGGFPSLQILSLESNRLTGTISKSVGQLFKLELLLLSGNLLRGVISEAFFSNLSSLDTLDLSDNSLTLKFSHDWTPPFKLFNIFLGSCKIGPRFPKWLQSQNQTVALDVSNAGISDIVPDWFWDLTNQLYYLNLSNNEMKGKLPDLSRKFDSYGPGIDVSSNQFEGPIPLLPPNVSSLNLSQNKFSGSISFLCSISSHLLTYLDLSNNLLSGRLPDCWFQFDSLAILNLANNSFFGEIPDSMSFLRNIRSLSLYNNSLTGGLPSFFMNGSQLTLMDLGKNGLSGEMPTWIGESLPNLVVLSLRSNKFHGNIPFQLCYLSHIQILDLSLNNISGIIPKCFHNFSAMTKEKSSNLSIISNYYYNLGLRGMLMPLIYFDKITVTWKGGQYEYKSILGLIKIIDLSSNKLGGEVPEEIMDLVGLVALNLSNNNLTGQITPRIGQLKSLDFLDLSINHFFGGIPSSLSRLRLLSVMDLSYNNFSGKIPKGTQLQRFGASTYAGNPELCGLPLPNKCLDEESAPSPSRDDAYNTPDDDGDQFITLGFYMSMILGFFVGFWGVCGTLLVKSSWRCGYYNFLTGVKDWLYVEAVVNIAKLQRRVRN</sequence>
<dbReference type="EMBL" id="CM039178">
    <property type="protein sequence ID" value="KAH9680682.1"/>
    <property type="molecule type" value="Genomic_DNA"/>
</dbReference>
<keyword evidence="2" id="KW-1185">Reference proteome</keyword>